<feature type="transmembrane region" description="Helical" evidence="10">
    <location>
        <begin position="334"/>
        <end position="352"/>
    </location>
</feature>
<evidence type="ECO:0000259" key="11">
    <source>
        <dbReference type="PROSITE" id="PS50990"/>
    </source>
</evidence>
<dbReference type="AlphaFoldDB" id="A0A1H7ISU4"/>
<feature type="transmembrane region" description="Helical" evidence="10">
    <location>
        <begin position="239"/>
        <end position="262"/>
    </location>
</feature>
<keyword evidence="8" id="KW-1015">Disulfide bond</keyword>
<dbReference type="GO" id="GO:0016020">
    <property type="term" value="C:membrane"/>
    <property type="evidence" value="ECO:0007669"/>
    <property type="project" value="UniProtKB-SubCell"/>
</dbReference>
<comment type="similarity">
    <text evidence="2">Belongs to the VKOR family.</text>
</comment>
<keyword evidence="12" id="KW-0413">Isomerase</keyword>
<dbReference type="InterPro" id="IPR038354">
    <property type="entry name" value="VKOR_sf"/>
</dbReference>
<dbReference type="Gene3D" id="3.40.30.10">
    <property type="entry name" value="Glutaredoxin"/>
    <property type="match status" value="1"/>
</dbReference>
<evidence type="ECO:0000313" key="13">
    <source>
        <dbReference type="Proteomes" id="UP000198916"/>
    </source>
</evidence>
<evidence type="ECO:0000256" key="2">
    <source>
        <dbReference type="ARBA" id="ARBA00006214"/>
    </source>
</evidence>
<protein>
    <submittedName>
        <fullName evidence="12">Protein-disulfide isomerase</fullName>
    </submittedName>
</protein>
<feature type="transmembrane region" description="Helical" evidence="10">
    <location>
        <begin position="300"/>
        <end position="322"/>
    </location>
</feature>
<feature type="domain" description="Peptidase C39" evidence="11">
    <location>
        <begin position="6"/>
        <end position="134"/>
    </location>
</feature>
<dbReference type="EMBL" id="FNZR01000002">
    <property type="protein sequence ID" value="SEK65561.1"/>
    <property type="molecule type" value="Genomic_DNA"/>
</dbReference>
<evidence type="ECO:0000256" key="5">
    <source>
        <dbReference type="ARBA" id="ARBA00022989"/>
    </source>
</evidence>
<evidence type="ECO:0000256" key="1">
    <source>
        <dbReference type="ARBA" id="ARBA00004141"/>
    </source>
</evidence>
<organism evidence="12 13">
    <name type="scientific">Parapedobacter koreensis</name>
    <dbReference type="NCBI Taxonomy" id="332977"/>
    <lineage>
        <taxon>Bacteria</taxon>
        <taxon>Pseudomonadati</taxon>
        <taxon>Bacteroidota</taxon>
        <taxon>Sphingobacteriia</taxon>
        <taxon>Sphingobacteriales</taxon>
        <taxon>Sphingobacteriaceae</taxon>
        <taxon>Parapedobacter</taxon>
    </lineage>
</organism>
<dbReference type="GO" id="GO:0008233">
    <property type="term" value="F:peptidase activity"/>
    <property type="evidence" value="ECO:0007669"/>
    <property type="project" value="InterPro"/>
</dbReference>
<evidence type="ECO:0000313" key="12">
    <source>
        <dbReference type="EMBL" id="SEK65561.1"/>
    </source>
</evidence>
<feature type="transmembrane region" description="Helical" evidence="10">
    <location>
        <begin position="186"/>
        <end position="208"/>
    </location>
</feature>
<evidence type="ECO:0000256" key="7">
    <source>
        <dbReference type="ARBA" id="ARBA00023136"/>
    </source>
</evidence>
<proteinExistence type="inferred from homology"/>
<dbReference type="STRING" id="332977.SAMN05421740_102354"/>
<accession>A0A1H7ISU4</accession>
<dbReference type="Gene3D" id="3.90.70.10">
    <property type="entry name" value="Cysteine proteinases"/>
    <property type="match status" value="1"/>
</dbReference>
<keyword evidence="5 10" id="KW-1133">Transmembrane helix</keyword>
<feature type="transmembrane region" description="Helical" evidence="10">
    <location>
        <begin position="268"/>
        <end position="288"/>
    </location>
</feature>
<dbReference type="GO" id="GO:0016853">
    <property type="term" value="F:isomerase activity"/>
    <property type="evidence" value="ECO:0007669"/>
    <property type="project" value="UniProtKB-KW"/>
</dbReference>
<evidence type="ECO:0000256" key="9">
    <source>
        <dbReference type="ARBA" id="ARBA00023284"/>
    </source>
</evidence>
<gene>
    <name evidence="12" type="ORF">SAMN05421740_102354</name>
</gene>
<dbReference type="GO" id="GO:0048038">
    <property type="term" value="F:quinone binding"/>
    <property type="evidence" value="ECO:0007669"/>
    <property type="project" value="UniProtKB-KW"/>
</dbReference>
<dbReference type="InterPro" id="IPR012932">
    <property type="entry name" value="VKOR"/>
</dbReference>
<dbReference type="InterPro" id="IPR005074">
    <property type="entry name" value="Peptidase_C39"/>
</dbReference>
<evidence type="ECO:0000256" key="6">
    <source>
        <dbReference type="ARBA" id="ARBA00023002"/>
    </source>
</evidence>
<keyword evidence="13" id="KW-1185">Reference proteome</keyword>
<dbReference type="Pfam" id="PF07884">
    <property type="entry name" value="VKOR"/>
    <property type="match status" value="1"/>
</dbReference>
<feature type="transmembrane region" description="Helical" evidence="10">
    <location>
        <begin position="159"/>
        <end position="180"/>
    </location>
</feature>
<evidence type="ECO:0000256" key="3">
    <source>
        <dbReference type="ARBA" id="ARBA00022692"/>
    </source>
</evidence>
<dbReference type="OrthoDB" id="1100563at2"/>
<dbReference type="Pfam" id="PF03412">
    <property type="entry name" value="Peptidase_C39"/>
    <property type="match status" value="1"/>
</dbReference>
<dbReference type="PROSITE" id="PS50990">
    <property type="entry name" value="PEPTIDASE_C39"/>
    <property type="match status" value="1"/>
</dbReference>
<dbReference type="Gene3D" id="1.20.1440.130">
    <property type="entry name" value="VKOR domain"/>
    <property type="match status" value="1"/>
</dbReference>
<keyword evidence="4" id="KW-0874">Quinone</keyword>
<dbReference type="RefSeq" id="WP_090603500.1">
    <property type="nucleotide sequence ID" value="NZ_FNZR01000002.1"/>
</dbReference>
<keyword evidence="7 10" id="KW-0472">Membrane</keyword>
<dbReference type="GO" id="GO:0006508">
    <property type="term" value="P:proteolysis"/>
    <property type="evidence" value="ECO:0007669"/>
    <property type="project" value="InterPro"/>
</dbReference>
<evidence type="ECO:0000256" key="8">
    <source>
        <dbReference type="ARBA" id="ARBA00023157"/>
    </source>
</evidence>
<evidence type="ECO:0000256" key="10">
    <source>
        <dbReference type="SAM" id="Phobius"/>
    </source>
</evidence>
<dbReference type="GO" id="GO:0005524">
    <property type="term" value="F:ATP binding"/>
    <property type="evidence" value="ECO:0007669"/>
    <property type="project" value="InterPro"/>
</dbReference>
<keyword evidence="6" id="KW-0560">Oxidoreductase</keyword>
<name>A0A1H7ISU4_9SPHI</name>
<reference evidence="13" key="1">
    <citation type="submission" date="2016-10" db="EMBL/GenBank/DDBJ databases">
        <authorList>
            <person name="Varghese N."/>
            <person name="Submissions S."/>
        </authorList>
    </citation>
    <scope>NUCLEOTIDE SEQUENCE [LARGE SCALE GENOMIC DNA]</scope>
    <source>
        <strain evidence="13">Jip14</strain>
    </source>
</reference>
<evidence type="ECO:0000256" key="4">
    <source>
        <dbReference type="ARBA" id="ARBA00022719"/>
    </source>
</evidence>
<dbReference type="InterPro" id="IPR036249">
    <property type="entry name" value="Thioredoxin-like_sf"/>
</dbReference>
<keyword evidence="9" id="KW-0676">Redox-active center</keyword>
<keyword evidence="3 10" id="KW-0812">Transmembrane</keyword>
<dbReference type="CDD" id="cd12921">
    <property type="entry name" value="VKOR_4"/>
    <property type="match status" value="1"/>
</dbReference>
<dbReference type="GO" id="GO:0016491">
    <property type="term" value="F:oxidoreductase activity"/>
    <property type="evidence" value="ECO:0007669"/>
    <property type="project" value="UniProtKB-KW"/>
</dbReference>
<dbReference type="Proteomes" id="UP000198916">
    <property type="component" value="Unassembled WGS sequence"/>
</dbReference>
<dbReference type="SUPFAM" id="SSF52833">
    <property type="entry name" value="Thioredoxin-like"/>
    <property type="match status" value="1"/>
</dbReference>
<comment type="subcellular location">
    <subcellularLocation>
        <location evidence="1">Membrane</location>
        <topology evidence="1">Multi-pass membrane protein</topology>
    </subcellularLocation>
</comment>
<sequence length="546" mass="62138">MINLFKKSTISSEENINSVVLIYSQILELPISKEGLRKAIDEHPDYPSMLAVYDVFAKFGANVYAAQIDGDKLKEIKQPFIAQIESPNTFYEIFTVVKNLDDKKVCYYDPEKTLWIETETTSFLEIYKGVGLVVNGETVTPEADYENKRRSEKNNAIRAWASILSFPLLFIVIVLFYWIFQGAINYWFTLYSLLSFAGAIICCLLIWFEIDSHSPLLMRVCSGKRSNCNAILNSEASKVFGVSWSAIGFTFFTSQLLTFVFSSFDMDISWSMGWLGLLGTPYIVFSIYYQWRVARQWCPLCLSIQAVLALQAIIFIVAGGLATNPITALAANDIIIIVSIFLLVFLLAYWGVPTLRTAKEAGHFKNNFQRLKHNGEVFNSLLMRQKGFSGDIEGLGITLGKPDSQNKIIKVCSPYCDPCAKAHPSIDEILRLNPDVQVQIVFTSRNSERDYKAVPVKHFMAIASRNDEELTRSALHYWYTSPSKNYTEFASKYPVSDTDLQEQGKKLDEMWLWCNHAGILYTPTFFFNGQQLPDIYDIDDLKYMLT</sequence>